<accession>A0A0D2LYM7</accession>
<dbReference type="GeneID" id="25730886"/>
<dbReference type="RefSeq" id="XP_013893556.1">
    <property type="nucleotide sequence ID" value="XM_014038102.1"/>
</dbReference>
<dbReference type="AlphaFoldDB" id="A0A0D2LYM7"/>
<name>A0A0D2LYM7_9CHLO</name>
<organism evidence="1 2">
    <name type="scientific">Monoraphidium neglectum</name>
    <dbReference type="NCBI Taxonomy" id="145388"/>
    <lineage>
        <taxon>Eukaryota</taxon>
        <taxon>Viridiplantae</taxon>
        <taxon>Chlorophyta</taxon>
        <taxon>core chlorophytes</taxon>
        <taxon>Chlorophyceae</taxon>
        <taxon>CS clade</taxon>
        <taxon>Sphaeropleales</taxon>
        <taxon>Selenastraceae</taxon>
        <taxon>Monoraphidium</taxon>
    </lineage>
</organism>
<sequence length="78" mass="8467">MDPDMRSYLGKPGRPMTGFTPVDNATKGLLHSISRYAGVALQNATFIKAVFDYMTVPGKAWTATELHEAAPLELATLL</sequence>
<gene>
    <name evidence="1" type="ORF">MNEG_13425</name>
</gene>
<reference evidence="1 2" key="1">
    <citation type="journal article" date="2013" name="BMC Genomics">
        <title>Reconstruction of the lipid metabolism for the microalga Monoraphidium neglectum from its genome sequence reveals characteristics suitable for biofuel production.</title>
        <authorList>
            <person name="Bogen C."/>
            <person name="Al-Dilaimi A."/>
            <person name="Albersmeier A."/>
            <person name="Wichmann J."/>
            <person name="Grundmann M."/>
            <person name="Rupp O."/>
            <person name="Lauersen K.J."/>
            <person name="Blifernez-Klassen O."/>
            <person name="Kalinowski J."/>
            <person name="Goesmann A."/>
            <person name="Mussgnug J.H."/>
            <person name="Kruse O."/>
        </authorList>
    </citation>
    <scope>NUCLEOTIDE SEQUENCE [LARGE SCALE GENOMIC DNA]</scope>
    <source>
        <strain evidence="1 2">SAG 48.87</strain>
    </source>
</reference>
<evidence type="ECO:0000313" key="2">
    <source>
        <dbReference type="Proteomes" id="UP000054498"/>
    </source>
</evidence>
<protein>
    <submittedName>
        <fullName evidence="1">Uncharacterized protein</fullName>
    </submittedName>
</protein>
<dbReference type="EMBL" id="KK104035">
    <property type="protein sequence ID" value="KIY94536.1"/>
    <property type="molecule type" value="Genomic_DNA"/>
</dbReference>
<evidence type="ECO:0000313" key="1">
    <source>
        <dbReference type="EMBL" id="KIY94536.1"/>
    </source>
</evidence>
<dbReference type="OrthoDB" id="556506at2759"/>
<dbReference type="Proteomes" id="UP000054498">
    <property type="component" value="Unassembled WGS sequence"/>
</dbReference>
<proteinExistence type="predicted"/>
<keyword evidence="2" id="KW-1185">Reference proteome</keyword>
<dbReference type="KEGG" id="mng:MNEG_13425"/>